<dbReference type="AlphaFoldDB" id="D8LWK2"/>
<comment type="caution">
    <text evidence="9">Lacks conserved residue(s) required for the propagation of feature annotation.</text>
</comment>
<keyword evidence="9" id="KW-0812">Transmembrane</keyword>
<accession>D8LWK2</accession>
<keyword evidence="9" id="KW-0256">Endoplasmic reticulum</keyword>
<dbReference type="GeneID" id="24917867"/>
<keyword evidence="13" id="KW-1185">Reference proteome</keyword>
<protein>
    <recommendedName>
        <fullName evidence="9">CAAX prenyl protease</fullName>
        <ecNumber evidence="9">3.4.24.84</ecNumber>
    </recommendedName>
</protein>
<comment type="catalytic activity">
    <reaction evidence="6 9">
        <text>Hydrolyzes the peptide bond -P2-(S-farnesyl or geranylgeranyl)C-P1'-P2'-P3'-COOH where P1' and P2' are amino acids with aliphatic side chains and P3' is any C-terminal residue.</text>
        <dbReference type="EC" id="3.4.24.84"/>
    </reaction>
</comment>
<feature type="transmembrane region" description="Helical" evidence="9">
    <location>
        <begin position="63"/>
        <end position="81"/>
    </location>
</feature>
<dbReference type="OMA" id="HITHRTL"/>
<evidence type="ECO:0000256" key="6">
    <source>
        <dbReference type="ARBA" id="ARBA00044456"/>
    </source>
</evidence>
<comment type="subcellular location">
    <subcellularLocation>
        <location evidence="9">Endoplasmic reticulum membrane</location>
        <topology evidence="9">Multi-pass membrane protein</topology>
    </subcellularLocation>
</comment>
<dbReference type="OrthoDB" id="360839at2759"/>
<evidence type="ECO:0000256" key="1">
    <source>
        <dbReference type="ARBA" id="ARBA00022670"/>
    </source>
</evidence>
<feature type="binding site" evidence="8">
    <location>
        <position position="194"/>
    </location>
    <ligand>
        <name>Zn(2+)</name>
        <dbReference type="ChEBI" id="CHEBI:29105"/>
        <note>catalytic</note>
    </ligand>
</feature>
<dbReference type="GO" id="GO:0071586">
    <property type="term" value="P:CAAX-box protein processing"/>
    <property type="evidence" value="ECO:0007669"/>
    <property type="project" value="UniProtKB-UniRule"/>
</dbReference>
<comment type="cofactor">
    <cofactor evidence="8 9">
        <name>Zn(2+)</name>
        <dbReference type="ChEBI" id="CHEBI:29105"/>
    </cofactor>
    <text evidence="8 9">Binds 1 zinc ion per subunit.</text>
</comment>
<feature type="transmembrane region" description="Helical" evidence="9">
    <location>
        <begin position="88"/>
        <end position="107"/>
    </location>
</feature>
<dbReference type="GO" id="GO:0004222">
    <property type="term" value="F:metalloendopeptidase activity"/>
    <property type="evidence" value="ECO:0007669"/>
    <property type="project" value="UniProtKB-UniRule"/>
</dbReference>
<proteinExistence type="inferred from homology"/>
<gene>
    <name evidence="12" type="ORF">GSBLH_T00000560001</name>
</gene>
<comment type="function">
    <text evidence="9">Proteolytically removes the C-terminal three residues of farnesylated proteins.</text>
</comment>
<dbReference type="InterPro" id="IPR001915">
    <property type="entry name" value="Peptidase_M48"/>
</dbReference>
<keyword evidence="3 9" id="KW-0378">Hydrolase</keyword>
<feature type="domain" description="Peptidase M48" evidence="10">
    <location>
        <begin position="124"/>
        <end position="326"/>
    </location>
</feature>
<keyword evidence="5 9" id="KW-0482">Metalloprotease</keyword>
<keyword evidence="9" id="KW-1133">Transmembrane helix</keyword>
<evidence type="ECO:0000256" key="9">
    <source>
        <dbReference type="RuleBase" id="RU366005"/>
    </source>
</evidence>
<dbReference type="EC" id="3.4.24.84" evidence="9"/>
<keyword evidence="2 8" id="KW-0479">Metal-binding</keyword>
<dbReference type="RefSeq" id="XP_012894239.1">
    <property type="nucleotide sequence ID" value="XM_013038785.1"/>
</dbReference>
<feature type="domain" description="CAAX prenyl protease 1 N-terminal" evidence="11">
    <location>
        <begin position="43"/>
        <end position="117"/>
    </location>
</feature>
<evidence type="ECO:0000313" key="12">
    <source>
        <dbReference type="EMBL" id="CBK20191.2"/>
    </source>
</evidence>
<dbReference type="EMBL" id="FN668638">
    <property type="protein sequence ID" value="CBK20191.2"/>
    <property type="molecule type" value="Genomic_DNA"/>
</dbReference>
<dbReference type="InParanoid" id="D8LWK2"/>
<feature type="active site" evidence="7">
    <location>
        <position position="191"/>
    </location>
</feature>
<evidence type="ECO:0000256" key="5">
    <source>
        <dbReference type="ARBA" id="ARBA00023049"/>
    </source>
</evidence>
<evidence type="ECO:0000256" key="3">
    <source>
        <dbReference type="ARBA" id="ARBA00022801"/>
    </source>
</evidence>
<evidence type="ECO:0000256" key="7">
    <source>
        <dbReference type="PIRSR" id="PIRSR627057-1"/>
    </source>
</evidence>
<dbReference type="PANTHER" id="PTHR10120">
    <property type="entry name" value="CAAX PRENYL PROTEASE 1"/>
    <property type="match status" value="1"/>
</dbReference>
<feature type="binding site" evidence="8">
    <location>
        <position position="190"/>
    </location>
    <ligand>
        <name>Zn(2+)</name>
        <dbReference type="ChEBI" id="CHEBI:29105"/>
        <note>catalytic</note>
    </ligand>
</feature>
<dbReference type="GO" id="GO:0046872">
    <property type="term" value="F:metal ion binding"/>
    <property type="evidence" value="ECO:0007669"/>
    <property type="project" value="UniProtKB-UniRule"/>
</dbReference>
<name>D8LWK2_BLAHO</name>
<evidence type="ECO:0000259" key="11">
    <source>
        <dbReference type="Pfam" id="PF16491"/>
    </source>
</evidence>
<evidence type="ECO:0000256" key="8">
    <source>
        <dbReference type="PIRSR" id="PIRSR627057-2"/>
    </source>
</evidence>
<dbReference type="GO" id="GO:0005789">
    <property type="term" value="C:endoplasmic reticulum membrane"/>
    <property type="evidence" value="ECO:0007669"/>
    <property type="project" value="UniProtKB-SubCell"/>
</dbReference>
<dbReference type="InterPro" id="IPR027057">
    <property type="entry name" value="CAXX_Prtase_1"/>
</dbReference>
<dbReference type="InterPro" id="IPR032456">
    <property type="entry name" value="Peptidase_M48_N"/>
</dbReference>
<evidence type="ECO:0000256" key="4">
    <source>
        <dbReference type="ARBA" id="ARBA00022833"/>
    </source>
</evidence>
<comment type="similarity">
    <text evidence="9">Belongs to the peptidase M48A family.</text>
</comment>
<keyword evidence="9" id="KW-0472">Membrane</keyword>
<evidence type="ECO:0000256" key="2">
    <source>
        <dbReference type="ARBA" id="ARBA00022723"/>
    </source>
</evidence>
<dbReference type="Pfam" id="PF01435">
    <property type="entry name" value="Peptidase_M48"/>
    <property type="match status" value="1"/>
</dbReference>
<feature type="active site" description="Proton donor" evidence="7">
    <location>
        <position position="273"/>
    </location>
</feature>
<dbReference type="CDD" id="cd07343">
    <property type="entry name" value="M48A_Zmpste24p_like"/>
    <property type="match status" value="1"/>
</dbReference>
<evidence type="ECO:0000259" key="10">
    <source>
        <dbReference type="Pfam" id="PF01435"/>
    </source>
</evidence>
<keyword evidence="4 8" id="KW-0862">Zinc</keyword>
<dbReference type="Gene3D" id="3.30.2010.10">
    <property type="entry name" value="Metalloproteases ('zincins'), catalytic domain"/>
    <property type="match status" value="1"/>
</dbReference>
<evidence type="ECO:0000313" key="13">
    <source>
        <dbReference type="Proteomes" id="UP000008312"/>
    </source>
</evidence>
<dbReference type="Pfam" id="PF16491">
    <property type="entry name" value="Peptidase_M48_N"/>
    <property type="match status" value="1"/>
</dbReference>
<dbReference type="Proteomes" id="UP000008312">
    <property type="component" value="Unassembled WGS sequence"/>
</dbReference>
<organism evidence="12">
    <name type="scientific">Blastocystis hominis</name>
    <dbReference type="NCBI Taxonomy" id="12968"/>
    <lineage>
        <taxon>Eukaryota</taxon>
        <taxon>Sar</taxon>
        <taxon>Stramenopiles</taxon>
        <taxon>Bigyra</taxon>
        <taxon>Opalozoa</taxon>
        <taxon>Opalinata</taxon>
        <taxon>Blastocystidae</taxon>
        <taxon>Blastocystis</taxon>
    </lineage>
</organism>
<keyword evidence="1 9" id="KW-0645">Protease</keyword>
<sequence>MRSLLRSALWSSHTYTSNWCAFPGRFIPSSSLKKSRALAFFTRRHGFNKQTPSLFVQDTIKSSLLNLILEIILYLIIQLILRHITHRTLFILWSVLVLFSIVLNLLYPRFLLPLFNRLTPLPPSSLSEQIQNLASRVGFRVNRVQLIDSSRRTGHSNAAAYGLFGVNGILIADTLLTQLSEREILAVLGHELGHWRFAHTYRMLAVNSLVMLAMIESFSLFAHNQAVFASFGFADMPTLMGFVLFMECIWSAVEEICDSVVNVVSRRQEDQADAFATELGYGKELKTALVKLNVENASTLKVHWLVSMLRNSHPSLLERCKHISEVEKKKKIDFVFCSIRKWNKVVWKRYLM</sequence>
<feature type="binding site" evidence="8">
    <location>
        <position position="269"/>
    </location>
    <ligand>
        <name>Zn(2+)</name>
        <dbReference type="ChEBI" id="CHEBI:29105"/>
        <note>catalytic</note>
    </ligand>
</feature>
<reference evidence="12" key="1">
    <citation type="submission" date="2010-02" db="EMBL/GenBank/DDBJ databases">
        <title>Sequencing and annotation of the Blastocystis hominis genome.</title>
        <authorList>
            <person name="Wincker P."/>
        </authorList>
    </citation>
    <scope>NUCLEOTIDE SEQUENCE</scope>
    <source>
        <strain evidence="12">Singapore isolate B</strain>
    </source>
</reference>